<dbReference type="Proteomes" id="UP000299102">
    <property type="component" value="Unassembled WGS sequence"/>
</dbReference>
<evidence type="ECO:0000313" key="3">
    <source>
        <dbReference type="Proteomes" id="UP000299102"/>
    </source>
</evidence>
<evidence type="ECO:0000256" key="1">
    <source>
        <dbReference type="SAM" id="MobiDB-lite"/>
    </source>
</evidence>
<dbReference type="EMBL" id="BGZK01001435">
    <property type="protein sequence ID" value="GBP79865.1"/>
    <property type="molecule type" value="Genomic_DNA"/>
</dbReference>
<comment type="caution">
    <text evidence="2">The sequence shown here is derived from an EMBL/GenBank/DDBJ whole genome shotgun (WGS) entry which is preliminary data.</text>
</comment>
<feature type="compositionally biased region" description="Polar residues" evidence="1">
    <location>
        <begin position="311"/>
        <end position="326"/>
    </location>
</feature>
<feature type="compositionally biased region" description="Basic and acidic residues" evidence="1">
    <location>
        <begin position="213"/>
        <end position="222"/>
    </location>
</feature>
<protein>
    <submittedName>
        <fullName evidence="2">Uncharacterized protein</fullName>
    </submittedName>
</protein>
<reference evidence="2 3" key="1">
    <citation type="journal article" date="2019" name="Commun. Biol.">
        <title>The bagworm genome reveals a unique fibroin gene that provides high tensile strength.</title>
        <authorList>
            <person name="Kono N."/>
            <person name="Nakamura H."/>
            <person name="Ohtoshi R."/>
            <person name="Tomita M."/>
            <person name="Numata K."/>
            <person name="Arakawa K."/>
        </authorList>
    </citation>
    <scope>NUCLEOTIDE SEQUENCE [LARGE SCALE GENOMIC DNA]</scope>
</reference>
<sequence>MTIIRKSDCRTSFLVLWEAVDRGVIQEKLRKYTINAYYRSPKHCDANCGTRWYELLSVQTAIACQRGGARRPRRRRTSSKRTNAVYCVLAFVRSITHAAQSVACTTLWSRPALRYGPCRIAILNTAIVPTQISLVCHSTRPACRTVVAPRCPTRWDATAPSYGRALSRPTLWIALDFRPSSRSGALRSPLGFRGALLISGSPEQPDPASDPDMEVKFNPSKERTKRPAAIHLSQNSDSDLEWSNNSDEYSDFTPVQCWKTPRVRPEAAPYLAQATNKYSYFRVLSKKAKKAPRSAAAAPAKATSLFYQGSMSWRKTSQPSAASQLETGKKTQ</sequence>
<proteinExistence type="predicted"/>
<keyword evidence="3" id="KW-1185">Reference proteome</keyword>
<feature type="region of interest" description="Disordered" evidence="1">
    <location>
        <begin position="199"/>
        <end position="226"/>
    </location>
</feature>
<name>A0A4C1YZV2_EUMVA</name>
<evidence type="ECO:0000313" key="2">
    <source>
        <dbReference type="EMBL" id="GBP79865.1"/>
    </source>
</evidence>
<accession>A0A4C1YZV2</accession>
<feature type="region of interest" description="Disordered" evidence="1">
    <location>
        <begin position="311"/>
        <end position="332"/>
    </location>
</feature>
<gene>
    <name evidence="2" type="ORF">EVAR_60044_1</name>
</gene>
<dbReference type="AlphaFoldDB" id="A0A4C1YZV2"/>
<organism evidence="2 3">
    <name type="scientific">Eumeta variegata</name>
    <name type="common">Bagworm moth</name>
    <name type="synonym">Eumeta japonica</name>
    <dbReference type="NCBI Taxonomy" id="151549"/>
    <lineage>
        <taxon>Eukaryota</taxon>
        <taxon>Metazoa</taxon>
        <taxon>Ecdysozoa</taxon>
        <taxon>Arthropoda</taxon>
        <taxon>Hexapoda</taxon>
        <taxon>Insecta</taxon>
        <taxon>Pterygota</taxon>
        <taxon>Neoptera</taxon>
        <taxon>Endopterygota</taxon>
        <taxon>Lepidoptera</taxon>
        <taxon>Glossata</taxon>
        <taxon>Ditrysia</taxon>
        <taxon>Tineoidea</taxon>
        <taxon>Psychidae</taxon>
        <taxon>Oiketicinae</taxon>
        <taxon>Eumeta</taxon>
    </lineage>
</organism>